<name>A0AAP9NRU6_9GAMM</name>
<gene>
    <name evidence="2" type="ORF">FX987_04397</name>
</gene>
<evidence type="ECO:0000313" key="2">
    <source>
        <dbReference type="EMBL" id="QKS26588.1"/>
    </source>
</evidence>
<dbReference type="EMBL" id="CP054580">
    <property type="protein sequence ID" value="QKS26588.1"/>
    <property type="molecule type" value="Genomic_DNA"/>
</dbReference>
<organism evidence="2 3">
    <name type="scientific">Vreelandella titanicae</name>
    <dbReference type="NCBI Taxonomy" id="664683"/>
    <lineage>
        <taxon>Bacteria</taxon>
        <taxon>Pseudomonadati</taxon>
        <taxon>Pseudomonadota</taxon>
        <taxon>Gammaproteobacteria</taxon>
        <taxon>Oceanospirillales</taxon>
        <taxon>Halomonadaceae</taxon>
        <taxon>Vreelandella</taxon>
    </lineage>
</organism>
<keyword evidence="1" id="KW-0175">Coiled coil</keyword>
<dbReference type="Proteomes" id="UP000509761">
    <property type="component" value="Chromosome"/>
</dbReference>
<dbReference type="NCBIfam" id="TIGR03495">
    <property type="entry name" value="phage_LysB"/>
    <property type="match status" value="1"/>
</dbReference>
<dbReference type="AlphaFoldDB" id="A0AAP9NRU6"/>
<protein>
    <recommendedName>
        <fullName evidence="4">LysB family phage lysis regulatory protein</fullName>
    </recommendedName>
</protein>
<dbReference type="InterPro" id="IPR020000">
    <property type="entry name" value="Phage_P2_LysB"/>
</dbReference>
<keyword evidence="3" id="KW-1185">Reference proteome</keyword>
<feature type="coiled-coil region" evidence="1">
    <location>
        <begin position="53"/>
        <end position="80"/>
    </location>
</feature>
<evidence type="ECO:0000313" key="3">
    <source>
        <dbReference type="Proteomes" id="UP000509761"/>
    </source>
</evidence>
<proteinExistence type="predicted"/>
<dbReference type="RefSeq" id="WP_174788397.1">
    <property type="nucleotide sequence ID" value="NZ_CP054580.1"/>
</dbReference>
<evidence type="ECO:0008006" key="4">
    <source>
        <dbReference type="Google" id="ProtNLM"/>
    </source>
</evidence>
<accession>A0AAP9NRU6</accession>
<evidence type="ECO:0000256" key="1">
    <source>
        <dbReference type="SAM" id="Coils"/>
    </source>
</evidence>
<sequence length="140" mass="15899">MTRLLTALVILLLVVLVTWALWQRSNAADARAELAEQQLAESHDREQKSLVIIDALWENARRLEAQRRALDEQQAALSHTAANRLATIEELQRENATLRAWANTHLPSAVIRLRKRPAVTGARDYYQSLRDAEPLQPTSE</sequence>
<reference evidence="2 3" key="1">
    <citation type="submission" date="2019-12" db="EMBL/GenBank/DDBJ databases">
        <title>Genome sequencing and assembly of endphytes of Porphyra tenera.</title>
        <authorList>
            <person name="Park J.M."/>
            <person name="Shin R."/>
            <person name="Jo S.H."/>
        </authorList>
    </citation>
    <scope>NUCLEOTIDE SEQUENCE [LARGE SCALE GENOMIC DNA]</scope>
    <source>
        <strain evidence="2 3">GPM3</strain>
    </source>
</reference>